<evidence type="ECO:0000259" key="12">
    <source>
        <dbReference type="Pfam" id="PF01556"/>
    </source>
</evidence>
<evidence type="ECO:0000256" key="2">
    <source>
        <dbReference type="ARBA" id="ARBA00004496"/>
    </source>
</evidence>
<name>X0RWW0_9ZZZZ</name>
<gene>
    <name evidence="13" type="ORF">S01H1_07297</name>
</gene>
<dbReference type="PANTHER" id="PTHR43096:SF48">
    <property type="entry name" value="CHAPERONE PROTEIN DNAJ"/>
    <property type="match status" value="1"/>
</dbReference>
<feature type="domain" description="Chaperone DnaJ C-terminal" evidence="12">
    <location>
        <begin position="4"/>
        <end position="125"/>
    </location>
</feature>
<dbReference type="GO" id="GO:0006260">
    <property type="term" value="P:DNA replication"/>
    <property type="evidence" value="ECO:0007669"/>
    <property type="project" value="UniProtKB-KW"/>
</dbReference>
<organism evidence="13">
    <name type="scientific">marine sediment metagenome</name>
    <dbReference type="NCBI Taxonomy" id="412755"/>
    <lineage>
        <taxon>unclassified sequences</taxon>
        <taxon>metagenomes</taxon>
        <taxon>ecological metagenomes</taxon>
    </lineage>
</organism>
<dbReference type="SUPFAM" id="SSF49493">
    <property type="entry name" value="HSP40/DnaJ peptide-binding domain"/>
    <property type="match status" value="2"/>
</dbReference>
<evidence type="ECO:0000256" key="11">
    <source>
        <dbReference type="ARBA" id="ARBA00023186"/>
    </source>
</evidence>
<evidence type="ECO:0000256" key="10">
    <source>
        <dbReference type="ARBA" id="ARBA00023016"/>
    </source>
</evidence>
<comment type="subcellular location">
    <subcellularLocation>
        <location evidence="2">Cytoplasm</location>
    </subcellularLocation>
</comment>
<dbReference type="EMBL" id="BARS01003764">
    <property type="protein sequence ID" value="GAF68237.1"/>
    <property type="molecule type" value="Genomic_DNA"/>
</dbReference>
<evidence type="ECO:0000256" key="3">
    <source>
        <dbReference type="ARBA" id="ARBA00011738"/>
    </source>
</evidence>
<dbReference type="Pfam" id="PF01556">
    <property type="entry name" value="DnaJ_C"/>
    <property type="match status" value="1"/>
</dbReference>
<comment type="caution">
    <text evidence="13">The sequence shown here is derived from an EMBL/GenBank/DDBJ whole genome shotgun (WGS) entry which is preliminary data.</text>
</comment>
<sequence length="163" mass="18169">TKIEKKIKVKIPKGVSTGIRLRISGEGEAGTRGGSHGDLFVDIYVRPHELFERYEDDILVNVPITFPQAVFGAEIDVPTLDGKVKMKVPPGTQSGKIFRLRNKGFPHLRLYGSGDEHVKIFVEVPGSLNAKQTKALREFAMTLGDESTPLRKSFLERLKKIVK</sequence>
<dbReference type="CDD" id="cd10747">
    <property type="entry name" value="DnaJ_C"/>
    <property type="match status" value="1"/>
</dbReference>
<keyword evidence="5" id="KW-0235">DNA replication</keyword>
<keyword evidence="9" id="KW-0862">Zinc</keyword>
<dbReference type="InterPro" id="IPR008971">
    <property type="entry name" value="HSP40/DnaJ_pept-bd"/>
</dbReference>
<dbReference type="GO" id="GO:0051082">
    <property type="term" value="F:unfolded protein binding"/>
    <property type="evidence" value="ECO:0007669"/>
    <property type="project" value="InterPro"/>
</dbReference>
<proteinExistence type="predicted"/>
<keyword evidence="8" id="KW-0863">Zinc-finger</keyword>
<reference evidence="13" key="1">
    <citation type="journal article" date="2014" name="Front. Microbiol.">
        <title>High frequency of phylogenetically diverse reductive dehalogenase-homologous genes in deep subseafloor sedimentary metagenomes.</title>
        <authorList>
            <person name="Kawai M."/>
            <person name="Futagami T."/>
            <person name="Toyoda A."/>
            <person name="Takaki Y."/>
            <person name="Nishi S."/>
            <person name="Hori S."/>
            <person name="Arai W."/>
            <person name="Tsubouchi T."/>
            <person name="Morono Y."/>
            <person name="Uchiyama I."/>
            <person name="Ito T."/>
            <person name="Fujiyama A."/>
            <person name="Inagaki F."/>
            <person name="Takami H."/>
        </authorList>
    </citation>
    <scope>NUCLEOTIDE SEQUENCE</scope>
    <source>
        <strain evidence="13">Expedition CK06-06</strain>
    </source>
</reference>
<evidence type="ECO:0000256" key="8">
    <source>
        <dbReference type="ARBA" id="ARBA00022771"/>
    </source>
</evidence>
<dbReference type="GO" id="GO:0005737">
    <property type="term" value="C:cytoplasm"/>
    <property type="evidence" value="ECO:0007669"/>
    <property type="project" value="UniProtKB-SubCell"/>
</dbReference>
<dbReference type="InterPro" id="IPR002939">
    <property type="entry name" value="DnaJ_C"/>
</dbReference>
<evidence type="ECO:0000256" key="1">
    <source>
        <dbReference type="ARBA" id="ARBA00001947"/>
    </source>
</evidence>
<keyword evidence="7" id="KW-0677">Repeat</keyword>
<feature type="non-terminal residue" evidence="13">
    <location>
        <position position="1"/>
    </location>
</feature>
<dbReference type="GO" id="GO:0042026">
    <property type="term" value="P:protein refolding"/>
    <property type="evidence" value="ECO:0007669"/>
    <property type="project" value="TreeGrafter"/>
</dbReference>
<keyword evidence="6" id="KW-0479">Metal-binding</keyword>
<evidence type="ECO:0000256" key="7">
    <source>
        <dbReference type="ARBA" id="ARBA00022737"/>
    </source>
</evidence>
<comment type="cofactor">
    <cofactor evidence="1">
        <name>Zn(2+)</name>
        <dbReference type="ChEBI" id="CHEBI:29105"/>
    </cofactor>
</comment>
<keyword evidence="4" id="KW-0963">Cytoplasm</keyword>
<keyword evidence="11" id="KW-0143">Chaperone</keyword>
<dbReference type="AlphaFoldDB" id="X0RWW0"/>
<dbReference type="Gene3D" id="2.60.260.20">
    <property type="entry name" value="Urease metallochaperone UreE, N-terminal domain"/>
    <property type="match status" value="2"/>
</dbReference>
<dbReference type="GO" id="GO:0008270">
    <property type="term" value="F:zinc ion binding"/>
    <property type="evidence" value="ECO:0007669"/>
    <property type="project" value="UniProtKB-KW"/>
</dbReference>
<evidence type="ECO:0000313" key="13">
    <source>
        <dbReference type="EMBL" id="GAF68237.1"/>
    </source>
</evidence>
<accession>X0RWW0</accession>
<keyword evidence="10" id="KW-0346">Stress response</keyword>
<dbReference type="FunFam" id="2.60.260.20:FF:000004">
    <property type="entry name" value="Molecular chaperone DnaJ"/>
    <property type="match status" value="1"/>
</dbReference>
<evidence type="ECO:0000256" key="9">
    <source>
        <dbReference type="ARBA" id="ARBA00022833"/>
    </source>
</evidence>
<dbReference type="PANTHER" id="PTHR43096">
    <property type="entry name" value="DNAJ HOMOLOG 1, MITOCHONDRIAL-RELATED"/>
    <property type="match status" value="1"/>
</dbReference>
<comment type="subunit">
    <text evidence="3">Homodimer.</text>
</comment>
<evidence type="ECO:0000256" key="5">
    <source>
        <dbReference type="ARBA" id="ARBA00022705"/>
    </source>
</evidence>
<evidence type="ECO:0000256" key="4">
    <source>
        <dbReference type="ARBA" id="ARBA00022490"/>
    </source>
</evidence>
<evidence type="ECO:0000256" key="6">
    <source>
        <dbReference type="ARBA" id="ARBA00022723"/>
    </source>
</evidence>
<protein>
    <recommendedName>
        <fullName evidence="12">Chaperone DnaJ C-terminal domain-containing protein</fullName>
    </recommendedName>
</protein>